<keyword evidence="3" id="KW-0723">Serine/threonine-protein kinase</keyword>
<feature type="compositionally biased region" description="Low complexity" evidence="12">
    <location>
        <begin position="828"/>
        <end position="839"/>
    </location>
</feature>
<dbReference type="PROSITE" id="PS00107">
    <property type="entry name" value="PROTEIN_KINASE_ATP"/>
    <property type="match status" value="1"/>
</dbReference>
<comment type="catalytic activity">
    <reaction evidence="9">
        <text>L-threonyl-[protein] + ATP = O-phospho-L-threonyl-[protein] + ADP + H(+)</text>
        <dbReference type="Rhea" id="RHEA:46608"/>
        <dbReference type="Rhea" id="RHEA-COMP:11060"/>
        <dbReference type="Rhea" id="RHEA-COMP:11605"/>
        <dbReference type="ChEBI" id="CHEBI:15378"/>
        <dbReference type="ChEBI" id="CHEBI:30013"/>
        <dbReference type="ChEBI" id="CHEBI:30616"/>
        <dbReference type="ChEBI" id="CHEBI:61977"/>
        <dbReference type="ChEBI" id="CHEBI:456216"/>
        <dbReference type="EC" id="2.7.12.1"/>
    </reaction>
</comment>
<evidence type="ECO:0000256" key="7">
    <source>
        <dbReference type="ARBA" id="ARBA00022840"/>
    </source>
</evidence>
<dbReference type="EMBL" id="FQNC01000043">
    <property type="protein sequence ID" value="SGY49172.1"/>
    <property type="molecule type" value="Genomic_DNA"/>
</dbReference>
<feature type="compositionally biased region" description="Polar residues" evidence="12">
    <location>
        <begin position="667"/>
        <end position="676"/>
    </location>
</feature>
<feature type="compositionally biased region" description="Low complexity" evidence="12">
    <location>
        <begin position="2296"/>
        <end position="2334"/>
    </location>
</feature>
<comment type="similarity">
    <text evidence="1">Belongs to the protein kinase superfamily. CMGC Ser/Thr protein kinase family. MNB/DYRK subfamily.</text>
</comment>
<feature type="compositionally biased region" description="Polar residues" evidence="12">
    <location>
        <begin position="811"/>
        <end position="820"/>
    </location>
</feature>
<dbReference type="Gene3D" id="1.10.510.10">
    <property type="entry name" value="Transferase(Phosphotransferase) domain 1"/>
    <property type="match status" value="1"/>
</dbReference>
<dbReference type="PROSITE" id="PS50011">
    <property type="entry name" value="PROTEIN_KINASE_DOM"/>
    <property type="match status" value="1"/>
</dbReference>
<feature type="compositionally biased region" description="Polar residues" evidence="12">
    <location>
        <begin position="1418"/>
        <end position="1431"/>
    </location>
</feature>
<feature type="compositionally biased region" description="Low complexity" evidence="12">
    <location>
        <begin position="1236"/>
        <end position="1251"/>
    </location>
</feature>
<feature type="compositionally biased region" description="Low complexity" evidence="12">
    <location>
        <begin position="1553"/>
        <end position="1567"/>
    </location>
</feature>
<evidence type="ECO:0000256" key="8">
    <source>
        <dbReference type="ARBA" id="ARBA00049003"/>
    </source>
</evidence>
<feature type="compositionally biased region" description="Polar residues" evidence="12">
    <location>
        <begin position="1641"/>
        <end position="1653"/>
    </location>
</feature>
<feature type="compositionally biased region" description="Low complexity" evidence="12">
    <location>
        <begin position="34"/>
        <end position="50"/>
    </location>
</feature>
<feature type="compositionally biased region" description="Polar residues" evidence="12">
    <location>
        <begin position="2390"/>
        <end position="2399"/>
    </location>
</feature>
<feature type="region of interest" description="Disordered" evidence="12">
    <location>
        <begin position="891"/>
        <end position="925"/>
    </location>
</feature>
<feature type="compositionally biased region" description="Low complexity" evidence="12">
    <location>
        <begin position="1041"/>
        <end position="1100"/>
    </location>
</feature>
<evidence type="ECO:0000256" key="1">
    <source>
        <dbReference type="ARBA" id="ARBA00008867"/>
    </source>
</evidence>
<comment type="catalytic activity">
    <reaction evidence="8">
        <text>L-seryl-[protein] + ATP = O-phospho-L-seryl-[protein] + ADP + H(+)</text>
        <dbReference type="Rhea" id="RHEA:17989"/>
        <dbReference type="Rhea" id="RHEA-COMP:9863"/>
        <dbReference type="Rhea" id="RHEA-COMP:11604"/>
        <dbReference type="ChEBI" id="CHEBI:15378"/>
        <dbReference type="ChEBI" id="CHEBI:29999"/>
        <dbReference type="ChEBI" id="CHEBI:30616"/>
        <dbReference type="ChEBI" id="CHEBI:83421"/>
        <dbReference type="ChEBI" id="CHEBI:456216"/>
        <dbReference type="EC" id="2.7.12.1"/>
    </reaction>
</comment>
<proteinExistence type="inferred from homology"/>
<dbReference type="Pfam" id="PF00069">
    <property type="entry name" value="Pkinase"/>
    <property type="match status" value="1"/>
</dbReference>
<evidence type="ECO:0000256" key="11">
    <source>
        <dbReference type="PROSITE-ProRule" id="PRU10141"/>
    </source>
</evidence>
<feature type="region of interest" description="Disordered" evidence="12">
    <location>
        <begin position="2296"/>
        <end position="2399"/>
    </location>
</feature>
<feature type="compositionally biased region" description="Low complexity" evidence="12">
    <location>
        <begin position="1370"/>
        <end position="1384"/>
    </location>
</feature>
<dbReference type="InterPro" id="IPR017441">
    <property type="entry name" value="Protein_kinase_ATP_BS"/>
</dbReference>
<feature type="compositionally biased region" description="Low complexity" evidence="12">
    <location>
        <begin position="769"/>
        <end position="785"/>
    </location>
</feature>
<feature type="compositionally biased region" description="Basic and acidic residues" evidence="12">
    <location>
        <begin position="1396"/>
        <end position="1409"/>
    </location>
</feature>
<feature type="compositionally biased region" description="Polar residues" evidence="12">
    <location>
        <begin position="1261"/>
        <end position="1278"/>
    </location>
</feature>
<dbReference type="FunFam" id="1.10.510.10:FF:000112">
    <property type="entry name" value="Putative dual specificity tyrosine-phosphorylation-regulated kinase 2"/>
    <property type="match status" value="1"/>
</dbReference>
<keyword evidence="15" id="KW-1185">Reference proteome</keyword>
<reference evidence="14 15" key="1">
    <citation type="submission" date="2016-11" db="EMBL/GenBank/DDBJ databases">
        <authorList>
            <person name="Jaros S."/>
            <person name="Januszkiewicz K."/>
            <person name="Wedrychowicz H."/>
        </authorList>
    </citation>
    <scope>NUCLEOTIDE SEQUENCE [LARGE SCALE GENOMIC DNA]</scope>
</reference>
<feature type="compositionally biased region" description="Polar residues" evidence="12">
    <location>
        <begin position="1468"/>
        <end position="1478"/>
    </location>
</feature>
<feature type="compositionally biased region" description="Low complexity" evidence="12">
    <location>
        <begin position="261"/>
        <end position="271"/>
    </location>
</feature>
<dbReference type="GO" id="GO:0005856">
    <property type="term" value="C:cytoskeleton"/>
    <property type="evidence" value="ECO:0007669"/>
    <property type="project" value="TreeGrafter"/>
</dbReference>
<dbReference type="PANTHER" id="PTHR24058:SF22">
    <property type="entry name" value="DUAL SPECIFICITY TYROSINE-PHOSPHORYLATION-REGULATED KINASE 4"/>
    <property type="match status" value="1"/>
</dbReference>
<feature type="compositionally biased region" description="Low complexity" evidence="12">
    <location>
        <begin position="1626"/>
        <end position="1637"/>
    </location>
</feature>
<feature type="compositionally biased region" description="Low complexity" evidence="12">
    <location>
        <begin position="1302"/>
        <end position="1322"/>
    </location>
</feature>
<keyword evidence="4" id="KW-0808">Transferase</keyword>
<feature type="compositionally biased region" description="Polar residues" evidence="12">
    <location>
        <begin position="571"/>
        <end position="587"/>
    </location>
</feature>
<dbReference type="Gene3D" id="3.30.10.30">
    <property type="entry name" value="DYRK"/>
    <property type="match status" value="1"/>
</dbReference>
<dbReference type="Proteomes" id="UP000249464">
    <property type="component" value="Unassembled WGS sequence"/>
</dbReference>
<dbReference type="InterPro" id="IPR008271">
    <property type="entry name" value="Ser/Thr_kinase_AS"/>
</dbReference>
<feature type="compositionally biased region" description="Polar residues" evidence="12">
    <location>
        <begin position="1600"/>
        <end position="1621"/>
    </location>
</feature>
<feature type="compositionally biased region" description="Low complexity" evidence="12">
    <location>
        <begin position="635"/>
        <end position="652"/>
    </location>
</feature>
<feature type="compositionally biased region" description="Polar residues" evidence="12">
    <location>
        <begin position="1138"/>
        <end position="1149"/>
    </location>
</feature>
<evidence type="ECO:0000259" key="13">
    <source>
        <dbReference type="PROSITE" id="PS50011"/>
    </source>
</evidence>
<feature type="compositionally biased region" description="Polar residues" evidence="12">
    <location>
        <begin position="1718"/>
        <end position="1727"/>
    </location>
</feature>
<feature type="compositionally biased region" description="Low complexity" evidence="12">
    <location>
        <begin position="1809"/>
        <end position="1856"/>
    </location>
</feature>
<dbReference type="PROSITE" id="PS00108">
    <property type="entry name" value="PROTEIN_KINASE_ST"/>
    <property type="match status" value="1"/>
</dbReference>
<keyword evidence="7 11" id="KW-0067">ATP-binding</keyword>
<feature type="region of interest" description="Disordered" evidence="12">
    <location>
        <begin position="635"/>
        <end position="839"/>
    </location>
</feature>
<feature type="compositionally biased region" description="Low complexity" evidence="12">
    <location>
        <begin position="9"/>
        <end position="27"/>
    </location>
</feature>
<dbReference type="SMART" id="SM00220">
    <property type="entry name" value="S_TKc"/>
    <property type="match status" value="1"/>
</dbReference>
<dbReference type="STRING" id="796604.A0A2X0P6T1"/>
<dbReference type="FunFam" id="3.30.200.20:FF:000087">
    <property type="entry name" value="Dual specificity tyrosine-phosphorylation-regulated kinase 1A"/>
    <property type="match status" value="1"/>
</dbReference>
<feature type="compositionally biased region" description="Low complexity" evidence="12">
    <location>
        <begin position="1330"/>
        <end position="1348"/>
    </location>
</feature>
<feature type="compositionally biased region" description="Basic and acidic residues" evidence="12">
    <location>
        <begin position="1436"/>
        <end position="1445"/>
    </location>
</feature>
<feature type="compositionally biased region" description="Polar residues" evidence="12">
    <location>
        <begin position="1697"/>
        <end position="1710"/>
    </location>
</feature>
<keyword evidence="5 11" id="KW-0547">Nucleotide-binding</keyword>
<feature type="compositionally biased region" description="Low complexity" evidence="12">
    <location>
        <begin position="1578"/>
        <end position="1592"/>
    </location>
</feature>
<dbReference type="Gene3D" id="3.30.200.20">
    <property type="entry name" value="Phosphorylase Kinase, domain 1"/>
    <property type="match status" value="1"/>
</dbReference>
<name>A0A2X0P6T1_9BASI</name>
<feature type="region of interest" description="Disordered" evidence="12">
    <location>
        <begin position="1"/>
        <end position="525"/>
    </location>
</feature>
<feature type="compositionally biased region" description="Low complexity" evidence="12">
    <location>
        <begin position="962"/>
        <end position="973"/>
    </location>
</feature>
<dbReference type="GO" id="GO:0004674">
    <property type="term" value="F:protein serine/threonine kinase activity"/>
    <property type="evidence" value="ECO:0007669"/>
    <property type="project" value="UniProtKB-KW"/>
</dbReference>
<feature type="compositionally biased region" description="Polar residues" evidence="12">
    <location>
        <begin position="2342"/>
        <end position="2367"/>
    </location>
</feature>
<feature type="compositionally biased region" description="Polar residues" evidence="12">
    <location>
        <begin position="1760"/>
        <end position="1803"/>
    </location>
</feature>
<comment type="catalytic activity">
    <reaction evidence="10">
        <text>L-tyrosyl-[protein] + ATP = O-phospho-L-tyrosyl-[protein] + ADP + H(+)</text>
        <dbReference type="Rhea" id="RHEA:10596"/>
        <dbReference type="Rhea" id="RHEA-COMP:10136"/>
        <dbReference type="Rhea" id="RHEA-COMP:20101"/>
        <dbReference type="ChEBI" id="CHEBI:15378"/>
        <dbReference type="ChEBI" id="CHEBI:30616"/>
        <dbReference type="ChEBI" id="CHEBI:46858"/>
        <dbReference type="ChEBI" id="CHEBI:61978"/>
        <dbReference type="ChEBI" id="CHEBI:456216"/>
        <dbReference type="EC" id="2.7.12.1"/>
    </reaction>
</comment>
<dbReference type="GO" id="GO:0005737">
    <property type="term" value="C:cytoplasm"/>
    <property type="evidence" value="ECO:0007669"/>
    <property type="project" value="TreeGrafter"/>
</dbReference>
<feature type="compositionally biased region" description="Acidic residues" evidence="12">
    <location>
        <begin position="1879"/>
        <end position="1889"/>
    </location>
</feature>
<evidence type="ECO:0000256" key="10">
    <source>
        <dbReference type="ARBA" id="ARBA00051680"/>
    </source>
</evidence>
<sequence length="2399" mass="252747">MGDDPPPSSSCSSSSRYPGSSLSSRPSYSDDRAGSSTITTASASSSASGTPRRRGGGDTTPTTATLMTTAGTTLNSPGLASAFRSSPTASSSLASPRTPGARASLAQSYPSSFNTSSSSQGADRASPVTESTTRRRTASTSHSPGTTGSRGTRGDYATTSTSSVHHTPSPSRSSANPGSADTSPNERYDFPSLVTTSPPMGLHKASPVISGTSLPRSSPRVRTTSKVSPSASMTAAQETRSRASLGSSFALRKGPSPPPSVRSSPSGSSTSVRRKPPPLTIESGSPRLLRTKAQVITRADSSDSSDVEPSMSASAARGSTTRRTREGSIGIDDYANWSMPPATGTRGSVISTPVRPQPSTSTGAARPPPPSESHSFASPGTRAEERDTLSGMGYHGGNRPEASTSGLAFPSASSFAGSASTAGSDPGLGLSSSFSTSRLGADSSTGHSTSYTSTSFEATPSSSTLSRRRDSSSSTLAFDASRSSSSISGPESPVTDRRQLIGLGELATPRWTSEASERRWGSMDEDQTMRDMEYLSLSVPREPMLNSHLTQPEFPWQLSLHSAVADRQPLANSQPSIPASACSSSFPAQPMHPTTLFPSTAGGSNSGAGTPVDTRAIDDARLSKALADVSLKGTISSSPRVRSTPTTSSITRQEAPGAARSNDSEVPASSASTSGVSWPRSEPFVGLGLDYESGGTPGRGAGEVDEQDTLRRRTSPSGPRTSSIGAKTSSSSAEGKSPLLSSTPRSTTTHRRSLTGKSGAFSHLPPSPAASTAAHALAASTTSTSAPPPPAPPSASASTTTASSGSTTSSHQTAPQTTPGRPTDRLSHQSLSSHHASPSMVAASILRQTQKADLGRFDMHEAAAADEGTAEALRKLDGLCSPRVSRVLSAKDIGKGVPSGSSSSGQRSRQNSLSRRNSEELRIKRRTRNSIAGALAKEAENESLRGVDAELLSTHPSSEAGTTPTPAVPSPSSFAHTPSMAALEAPRSPLVASSGAPEVSSARTGNSVSPAAVATHAWPSPATLRTPSHVSTHYDVPFPSSSPVNRGSSSSTTGGTFTSHESTSAASLSSYSLATTAPRSSSSKNRRSSMSSDVSSVPSVTGEGGDARESASENDTMRYIPPVPPLPKDFELYHRSPNAFTTTSSVQNSPRAEAPPAPAPNSIRPSESTHLLSPGPGHLEFPTSSRTSTGMSPTSPKMQPPPQPRKWSLSNAFSKATMKGSKTSGVKESNSFTDLAAASIRSRKTSTTSRILESGLPRRMASSSNDIVGLAASTSGPNLAQPPPAPSQGSFGRSSRHLAAIVTSRQRTVSQSSSSIRSSVSVANPSVIATSPGRSRSSLLSPRRTPSGIPFFSKSSDQAPGSATTPSPNSEQSPRTSTPPSSKSAGRKSILGLRFLRKDKDRDAKKDSKSPASSPLSNATSRRGSTASSVFASAFDEPRVTDEFGRPTSIASTLAKSTSTGPRKRGNKQTLSIVNNSKSAERVSRTQAQLPPLHVPALSATTARRIDSLSSVSSTSSASKTGALARVPVPTNRISKLQDSVKANLPPIVGSPSSHAVPSVSRTSSSSQRYQQHEQRSRSPSRSPVPTSQTPTKIPRFGTRPSTASTDRATPRGSISRNTSPVIDMGHSGSHSVSRHGYLSKTVTPDLSHSTASKARPPSIGASEFGAATKREPGLSAGVKTLSTRRRLDSESHIPRSRSTALAASTNTVRTAREDPITASQASTSIHSAPAPVPRATRRHSIISVDDGKISATPARVHPRTTSLYSSTTKASGSLDPSTLNSSTSSRKTLPRTSELATGSVTKRSAHGSLASSTASVAESSTPASASALSSSRSSRTLATKLALPSRISRSSTSPSLYAEHLNDSGRSSATSSQSTLVTEDEVRGDEEMSAYVRRQQAKRLAAGMTNDAIRKMFEFPEPTQPLPPLSHRDALSLYSRYLSQYERQEIREYENVYFVGPNCDKKPATLENTTNNHGYDDERGDYLLVNNDHIRYRYEVIDVLGKGSFGQVLQCRDHKTGEMVAIKIIRNKKRFHHQALVEIKVLENLVEWDPEEKHFVIRMVDSFTFRGHLCIVTELLSINLYELVKANSFNGFSTILIRRFTIQILGSLSLLRHHRVVHCDLKPENILLKHPARSGIKVIDFGSSCFENEKVYTYIQSRFYRSPEVILGMNYHMAIDMWSLGCIIAEMYTGYPIFPGENEQEQLACIMEVMGLPDKYLIDRSSRKRLFFDSTGAPRPVVNSKGRRRRPGTKTLAQVLKTDDELFLDFINKCLTWDPDRRLKPDPALRHPWIVAARARATSPTAPPRTSRSSTTTGSSMFSGPSSTSTTTSLISTPRKKVGTIASTSNTAHVQRTRTHSSATVSNTIGVTGASGAPRLSSKGSLQLPPSRGYSTVRASVA</sequence>
<feature type="compositionally biased region" description="Low complexity" evidence="12">
    <location>
        <begin position="138"/>
        <end position="150"/>
    </location>
</feature>
<dbReference type="CDD" id="cd14210">
    <property type="entry name" value="PKc_DYRK"/>
    <property type="match status" value="1"/>
</dbReference>
<feature type="binding site" evidence="11">
    <location>
        <position position="2024"/>
    </location>
    <ligand>
        <name>ATP</name>
        <dbReference type="ChEBI" id="CHEBI:30616"/>
    </ligand>
</feature>
<evidence type="ECO:0000256" key="6">
    <source>
        <dbReference type="ARBA" id="ARBA00022777"/>
    </source>
</evidence>
<feature type="region of interest" description="Disordered" evidence="12">
    <location>
        <begin position="1545"/>
        <end position="1665"/>
    </location>
</feature>
<evidence type="ECO:0000313" key="14">
    <source>
        <dbReference type="EMBL" id="SGY49172.1"/>
    </source>
</evidence>
<evidence type="ECO:0000256" key="12">
    <source>
        <dbReference type="SAM" id="MobiDB-lite"/>
    </source>
</evidence>
<evidence type="ECO:0000313" key="15">
    <source>
        <dbReference type="Proteomes" id="UP000249464"/>
    </source>
</evidence>
<feature type="compositionally biased region" description="Polar residues" evidence="12">
    <location>
        <begin position="1449"/>
        <end position="1461"/>
    </location>
</feature>
<dbReference type="SUPFAM" id="SSF56112">
    <property type="entry name" value="Protein kinase-like (PK-like)"/>
    <property type="match status" value="1"/>
</dbReference>
<feature type="compositionally biased region" description="Low complexity" evidence="12">
    <location>
        <begin position="599"/>
        <end position="610"/>
    </location>
</feature>
<dbReference type="InterPro" id="IPR050494">
    <property type="entry name" value="Ser_Thr_dual-spec_kinase"/>
</dbReference>
<feature type="compositionally biased region" description="Low complexity" evidence="12">
    <location>
        <begin position="108"/>
        <end position="119"/>
    </location>
</feature>
<feature type="compositionally biased region" description="Low complexity" evidence="12">
    <location>
        <begin position="405"/>
        <end position="424"/>
    </location>
</feature>
<dbReference type="GO" id="GO:0004712">
    <property type="term" value="F:protein serine/threonine/tyrosine kinase activity"/>
    <property type="evidence" value="ECO:0007669"/>
    <property type="project" value="UniProtKB-EC"/>
</dbReference>
<feature type="compositionally biased region" description="Low complexity" evidence="12">
    <location>
        <begin position="472"/>
        <end position="492"/>
    </location>
</feature>
<feature type="region of interest" description="Disordered" evidence="12">
    <location>
        <begin position="1688"/>
        <end position="1889"/>
    </location>
</feature>
<feature type="domain" description="Protein kinase" evidence="13">
    <location>
        <begin position="1995"/>
        <end position="2291"/>
    </location>
</feature>
<dbReference type="GO" id="GO:0005524">
    <property type="term" value="F:ATP binding"/>
    <property type="evidence" value="ECO:0007669"/>
    <property type="project" value="UniProtKB-UniRule"/>
</dbReference>
<feature type="compositionally biased region" description="Basic and acidic residues" evidence="12">
    <location>
        <begin position="515"/>
        <end position="525"/>
    </location>
</feature>
<dbReference type="InterPro" id="IPR000719">
    <property type="entry name" value="Prot_kinase_dom"/>
</dbReference>
<feature type="compositionally biased region" description="Low complexity" evidence="12">
    <location>
        <begin position="443"/>
        <end position="465"/>
    </location>
</feature>
<organism evidence="14 15">
    <name type="scientific">Microbotryum silenes-dioicae</name>
    <dbReference type="NCBI Taxonomy" id="796604"/>
    <lineage>
        <taxon>Eukaryota</taxon>
        <taxon>Fungi</taxon>
        <taxon>Dikarya</taxon>
        <taxon>Basidiomycota</taxon>
        <taxon>Pucciniomycotina</taxon>
        <taxon>Microbotryomycetes</taxon>
        <taxon>Microbotryales</taxon>
        <taxon>Microbotryaceae</taxon>
        <taxon>Microbotryum</taxon>
    </lineage>
</organism>
<feature type="region of interest" description="Disordered" evidence="12">
    <location>
        <begin position="571"/>
        <end position="613"/>
    </location>
</feature>
<dbReference type="InterPro" id="IPR011009">
    <property type="entry name" value="Kinase-like_dom_sf"/>
</dbReference>
<keyword evidence="6" id="KW-0418">Kinase</keyword>
<feature type="compositionally biased region" description="Low complexity" evidence="12">
    <location>
        <begin position="794"/>
        <end position="810"/>
    </location>
</feature>
<feature type="region of interest" description="Disordered" evidence="12">
    <location>
        <begin position="954"/>
        <end position="1008"/>
    </location>
</feature>
<feature type="compositionally biased region" description="Low complexity" evidence="12">
    <location>
        <begin position="1865"/>
        <end position="1875"/>
    </location>
</feature>
<evidence type="ECO:0000256" key="5">
    <source>
        <dbReference type="ARBA" id="ARBA00022741"/>
    </source>
</evidence>
<feature type="compositionally biased region" description="Low complexity" evidence="12">
    <location>
        <begin position="302"/>
        <end position="331"/>
    </location>
</feature>
<evidence type="ECO:0000256" key="4">
    <source>
        <dbReference type="ARBA" id="ARBA00022679"/>
    </source>
</evidence>
<feature type="compositionally biased region" description="Polar residues" evidence="12">
    <location>
        <begin position="209"/>
        <end position="247"/>
    </location>
</feature>
<feature type="compositionally biased region" description="Low complexity" evidence="12">
    <location>
        <begin position="715"/>
        <end position="747"/>
    </location>
</feature>
<feature type="compositionally biased region" description="Polar residues" evidence="12">
    <location>
        <begin position="1208"/>
        <end position="1233"/>
    </location>
</feature>
<feature type="compositionally biased region" description="Low complexity" evidence="12">
    <location>
        <begin position="899"/>
        <end position="915"/>
    </location>
</feature>
<gene>
    <name evidence="14" type="primary">BQ5605_C001g00746</name>
    <name evidence="14" type="ORF">BQ5605_C001G00746</name>
</gene>
<dbReference type="PANTHER" id="PTHR24058">
    <property type="entry name" value="DUAL SPECIFICITY PROTEIN KINASE"/>
    <property type="match status" value="1"/>
</dbReference>
<feature type="region of interest" description="Disordered" evidence="12">
    <location>
        <begin position="1034"/>
        <end position="1487"/>
    </location>
</feature>
<dbReference type="InterPro" id="IPR042521">
    <property type="entry name" value="DYRK"/>
</dbReference>
<feature type="compositionally biased region" description="Polar residues" evidence="12">
    <location>
        <begin position="1353"/>
        <end position="1369"/>
    </location>
</feature>
<feature type="compositionally biased region" description="Low complexity" evidence="12">
    <location>
        <begin position="158"/>
        <end position="174"/>
    </location>
</feature>
<feature type="compositionally biased region" description="Low complexity" evidence="12">
    <location>
        <begin position="59"/>
        <end position="99"/>
    </location>
</feature>
<evidence type="ECO:0000256" key="9">
    <source>
        <dbReference type="ARBA" id="ARBA00049308"/>
    </source>
</evidence>
<accession>A0A2X0P6T1</accession>
<protein>
    <recommendedName>
        <fullName evidence="2">dual-specificity kinase</fullName>
        <ecNumber evidence="2">2.7.12.1</ecNumber>
    </recommendedName>
</protein>
<evidence type="ECO:0000256" key="2">
    <source>
        <dbReference type="ARBA" id="ARBA00013203"/>
    </source>
</evidence>
<evidence type="ECO:0000256" key="3">
    <source>
        <dbReference type="ARBA" id="ARBA00022527"/>
    </source>
</evidence>
<dbReference type="EC" id="2.7.12.1" evidence="2"/>